<proteinExistence type="predicted"/>
<reference evidence="2" key="1">
    <citation type="submission" date="2021-01" db="EMBL/GenBank/DDBJ databases">
        <title>A chromosome-scale assembly of European eel, Anguilla anguilla.</title>
        <authorList>
            <person name="Henkel C."/>
            <person name="Jong-Raadsen S.A."/>
            <person name="Dufour S."/>
            <person name="Weltzien F.-A."/>
            <person name="Palstra A.P."/>
            <person name="Pelster B."/>
            <person name="Spaink H.P."/>
            <person name="Van Den Thillart G.E."/>
            <person name="Jansen H."/>
            <person name="Zahm M."/>
            <person name="Klopp C."/>
            <person name="Cedric C."/>
            <person name="Louis A."/>
            <person name="Berthelot C."/>
            <person name="Parey E."/>
            <person name="Roest Crollius H."/>
            <person name="Montfort J."/>
            <person name="Robinson-Rechavi M."/>
            <person name="Bucao C."/>
            <person name="Bouchez O."/>
            <person name="Gislard M."/>
            <person name="Lluch J."/>
            <person name="Milhes M."/>
            <person name="Lampietro C."/>
            <person name="Lopez Roques C."/>
            <person name="Donnadieu C."/>
            <person name="Braasch I."/>
            <person name="Desvignes T."/>
            <person name="Postlethwait J."/>
            <person name="Bobe J."/>
            <person name="Guiguen Y."/>
            <person name="Dirks R."/>
        </authorList>
    </citation>
    <scope>NUCLEOTIDE SEQUENCE</scope>
    <source>
        <strain evidence="2">Tag_6206</strain>
        <tissue evidence="2">Liver</tissue>
    </source>
</reference>
<feature type="region of interest" description="Disordered" evidence="1">
    <location>
        <begin position="24"/>
        <end position="71"/>
    </location>
</feature>
<dbReference type="EMBL" id="JAFIRN010000002">
    <property type="protein sequence ID" value="KAG5854188.1"/>
    <property type="molecule type" value="Genomic_DNA"/>
</dbReference>
<evidence type="ECO:0000313" key="2">
    <source>
        <dbReference type="EMBL" id="KAG5854188.1"/>
    </source>
</evidence>
<sequence>MKHRRNKGLPCLAWSRSDSSVHTQASAAVGTQPYPVDQATGLSQAAGPSCEPLHSQANVTNQKKKRKEAGGHEDVVCSVLGLQDQKSKNTPKAEGCDNVIYSIVALEDQKKKKRKEKNTQKAGGCEDVVYSTVNQKRMKKNTDEAEGGNDVVYSTLALEDQKKKKKEKNTEKAEGGNDVVYSTLALEDQKKEKKKKKKRRREEHCKWRRRRAVFHSQDWTKRATLAP</sequence>
<gene>
    <name evidence="2" type="ORF">ANANG_G00035030</name>
</gene>
<dbReference type="AlphaFoldDB" id="A0A9D3S4A2"/>
<name>A0A9D3S4A2_ANGAN</name>
<evidence type="ECO:0000256" key="1">
    <source>
        <dbReference type="SAM" id="MobiDB-lite"/>
    </source>
</evidence>
<feature type="region of interest" description="Disordered" evidence="1">
    <location>
        <begin position="160"/>
        <end position="208"/>
    </location>
</feature>
<keyword evidence="3" id="KW-1185">Reference proteome</keyword>
<comment type="caution">
    <text evidence="2">The sequence shown here is derived from an EMBL/GenBank/DDBJ whole genome shotgun (WGS) entry which is preliminary data.</text>
</comment>
<evidence type="ECO:0000313" key="3">
    <source>
        <dbReference type="Proteomes" id="UP001044222"/>
    </source>
</evidence>
<feature type="compositionally biased region" description="Basic residues" evidence="1">
    <location>
        <begin position="192"/>
        <end position="208"/>
    </location>
</feature>
<protein>
    <submittedName>
        <fullName evidence="2">Uncharacterized protein</fullName>
    </submittedName>
</protein>
<organism evidence="2 3">
    <name type="scientific">Anguilla anguilla</name>
    <name type="common">European freshwater eel</name>
    <name type="synonym">Muraena anguilla</name>
    <dbReference type="NCBI Taxonomy" id="7936"/>
    <lineage>
        <taxon>Eukaryota</taxon>
        <taxon>Metazoa</taxon>
        <taxon>Chordata</taxon>
        <taxon>Craniata</taxon>
        <taxon>Vertebrata</taxon>
        <taxon>Euteleostomi</taxon>
        <taxon>Actinopterygii</taxon>
        <taxon>Neopterygii</taxon>
        <taxon>Teleostei</taxon>
        <taxon>Anguilliformes</taxon>
        <taxon>Anguillidae</taxon>
        <taxon>Anguilla</taxon>
    </lineage>
</organism>
<accession>A0A9D3S4A2</accession>
<dbReference type="Proteomes" id="UP001044222">
    <property type="component" value="Unassembled WGS sequence"/>
</dbReference>